<name>A0ABS7F7Q0_9NEIS</name>
<keyword evidence="10" id="KW-1185">Reference proteome</keyword>
<dbReference type="Gene3D" id="3.40.630.10">
    <property type="entry name" value="Zn peptidases"/>
    <property type="match status" value="1"/>
</dbReference>
<evidence type="ECO:0000256" key="3">
    <source>
        <dbReference type="ARBA" id="ARBA00022723"/>
    </source>
</evidence>
<dbReference type="CDD" id="cd03879">
    <property type="entry name" value="M28_AAP"/>
    <property type="match status" value="1"/>
</dbReference>
<evidence type="ECO:0000256" key="2">
    <source>
        <dbReference type="ARBA" id="ARBA00022670"/>
    </source>
</evidence>
<reference evidence="9 10" key="1">
    <citation type="submission" date="2021-05" db="EMBL/GenBank/DDBJ databases">
        <title>Draft Whole Genome Sequencing Of Biosensor Chromobacterium violaceum Strain CV026 Reveals A Regulatory RNA In Chromobacterium violaceum Phenotype Regulatory Network.</title>
        <authorList>
            <person name="Hong K.W."/>
            <person name="Chan K.G."/>
            <person name="Chang C.-Y."/>
        </authorList>
    </citation>
    <scope>NUCLEOTIDE SEQUENCE [LARGE SCALE GENOMIC DNA]</scope>
    <source>
        <strain evidence="9 10">ATCC 31532</strain>
    </source>
</reference>
<dbReference type="EMBL" id="JAHDTB010000001">
    <property type="protein sequence ID" value="MBW8286116.1"/>
    <property type="molecule type" value="Genomic_DNA"/>
</dbReference>
<evidence type="ECO:0000256" key="5">
    <source>
        <dbReference type="ARBA" id="ARBA00022801"/>
    </source>
</evidence>
<keyword evidence="3" id="KW-0479">Metal-binding</keyword>
<dbReference type="GeneID" id="89683648"/>
<feature type="chain" id="PRO_5045600618" evidence="7">
    <location>
        <begin position="22"/>
        <end position="422"/>
    </location>
</feature>
<organism evidence="9 10">
    <name type="scientific">Chromobacterium subtsugae</name>
    <dbReference type="NCBI Taxonomy" id="251747"/>
    <lineage>
        <taxon>Bacteria</taxon>
        <taxon>Pseudomonadati</taxon>
        <taxon>Pseudomonadota</taxon>
        <taxon>Betaproteobacteria</taxon>
        <taxon>Neisseriales</taxon>
        <taxon>Chromobacteriaceae</taxon>
        <taxon>Chromobacterium</taxon>
    </lineage>
</organism>
<dbReference type="RefSeq" id="WP_043572920.1">
    <property type="nucleotide sequence ID" value="NZ_CP142381.1"/>
</dbReference>
<feature type="domain" description="Peptidase M28" evidence="8">
    <location>
        <begin position="198"/>
        <end position="387"/>
    </location>
</feature>
<dbReference type="Pfam" id="PF04389">
    <property type="entry name" value="Peptidase_M28"/>
    <property type="match status" value="1"/>
</dbReference>
<sequence length="422" mass="44695">MLKLRQSALLVLLGLAGAAQAQPVWISVGDQGYQLLRKIDAGAKSQESRKLAADGRLAKGAAAGETVHLVQVDDALLPQLSDAIHENLRHCGGFIVHGSLKEARAALNGPAAPLAALAAPSYAIDNQATVNKLLPQLQDSNILGTIQSLSGYQNRFYTTSHGVNASNWIASQWKQLAGSRSDVTVEQFSHAGWPQKSVILTIKGTDNAAETLVLGGHLDSTVGNGTGENSRAPGADDDASGVASLTEVARVLLASNYQPRRTIKFMAYSAEEVGLRGSSDIAKRFKQQQVKVVGALQLDMTNYQGDAQDIFLFTDYTNAAQNTFLANLAKVYLPNLKVAYSQCGYACSDHASWNAQGYAASFPFESSFNNSNPYIHSGSDTLASSGNQARHALKFSQLALAYAVELGSDGPSAKGAKAASLR</sequence>
<comment type="caution">
    <text evidence="9">The sequence shown here is derived from an EMBL/GenBank/DDBJ whole genome shotgun (WGS) entry which is preliminary data.</text>
</comment>
<dbReference type="InterPro" id="IPR012189">
    <property type="entry name" value="Pept_M28E_Ap1"/>
</dbReference>
<keyword evidence="4 7" id="KW-0732">Signal</keyword>
<evidence type="ECO:0000313" key="10">
    <source>
        <dbReference type="Proteomes" id="UP000711178"/>
    </source>
</evidence>
<keyword evidence="5" id="KW-0378">Hydrolase</keyword>
<keyword evidence="2" id="KW-0645">Protease</keyword>
<dbReference type="Proteomes" id="UP000711178">
    <property type="component" value="Unassembled WGS sequence"/>
</dbReference>
<evidence type="ECO:0000256" key="1">
    <source>
        <dbReference type="ARBA" id="ARBA00022438"/>
    </source>
</evidence>
<gene>
    <name evidence="9" type="ORF">KIF53_00520</name>
</gene>
<evidence type="ECO:0000259" key="8">
    <source>
        <dbReference type="Pfam" id="PF04389"/>
    </source>
</evidence>
<evidence type="ECO:0000313" key="9">
    <source>
        <dbReference type="EMBL" id="MBW8286116.1"/>
    </source>
</evidence>
<accession>A0ABS7F7Q0</accession>
<dbReference type="SUPFAM" id="SSF53187">
    <property type="entry name" value="Zn-dependent exopeptidases"/>
    <property type="match status" value="1"/>
</dbReference>
<keyword evidence="1" id="KW-0031">Aminopeptidase</keyword>
<dbReference type="PIRSF" id="PIRSF036685">
    <property type="entry name" value="BacLeuNPeptidase"/>
    <property type="match status" value="1"/>
</dbReference>
<dbReference type="InterPro" id="IPR007484">
    <property type="entry name" value="Peptidase_M28"/>
</dbReference>
<keyword evidence="6" id="KW-0862">Zinc</keyword>
<dbReference type="InterPro" id="IPR045175">
    <property type="entry name" value="M28_fam"/>
</dbReference>
<dbReference type="PANTHER" id="PTHR12147">
    <property type="entry name" value="METALLOPEPTIDASE M28 FAMILY MEMBER"/>
    <property type="match status" value="1"/>
</dbReference>
<evidence type="ECO:0000256" key="7">
    <source>
        <dbReference type="SAM" id="SignalP"/>
    </source>
</evidence>
<dbReference type="PANTHER" id="PTHR12147:SF56">
    <property type="entry name" value="AMINOPEPTIDASE YDR415C-RELATED"/>
    <property type="match status" value="1"/>
</dbReference>
<protein>
    <submittedName>
        <fullName evidence="9">M20/M25/M40 family metallo-hydrolase</fullName>
    </submittedName>
</protein>
<feature type="signal peptide" evidence="7">
    <location>
        <begin position="1"/>
        <end position="21"/>
    </location>
</feature>
<proteinExistence type="predicted"/>
<evidence type="ECO:0000256" key="6">
    <source>
        <dbReference type="ARBA" id="ARBA00022833"/>
    </source>
</evidence>
<evidence type="ECO:0000256" key="4">
    <source>
        <dbReference type="ARBA" id="ARBA00022729"/>
    </source>
</evidence>